<evidence type="ECO:0000313" key="7">
    <source>
        <dbReference type="EMBL" id="MCG3419498.1"/>
    </source>
</evidence>
<evidence type="ECO:0000259" key="4">
    <source>
        <dbReference type="Pfam" id="PF00703"/>
    </source>
</evidence>
<dbReference type="InterPro" id="IPR006102">
    <property type="entry name" value="Ig-like_GH2"/>
</dbReference>
<accession>A0AAW5B4C7</accession>
<dbReference type="Pfam" id="PF02837">
    <property type="entry name" value="Glyco_hydro_2_N"/>
    <property type="match status" value="1"/>
</dbReference>
<dbReference type="Gene3D" id="2.60.120.260">
    <property type="entry name" value="Galactose-binding domain-like"/>
    <property type="match status" value="1"/>
</dbReference>
<evidence type="ECO:0000256" key="1">
    <source>
        <dbReference type="ARBA" id="ARBA00007401"/>
    </source>
</evidence>
<dbReference type="Pfam" id="PF00703">
    <property type="entry name" value="Glyco_hydro_2"/>
    <property type="match status" value="1"/>
</dbReference>
<dbReference type="GO" id="GO:0004553">
    <property type="term" value="F:hydrolase activity, hydrolyzing O-glycosyl compounds"/>
    <property type="evidence" value="ECO:0007669"/>
    <property type="project" value="InterPro"/>
</dbReference>
<dbReference type="Gene3D" id="2.60.40.10">
    <property type="entry name" value="Immunoglobulins"/>
    <property type="match status" value="1"/>
</dbReference>
<dbReference type="InterPro" id="IPR051913">
    <property type="entry name" value="GH2_Domain-Containing"/>
</dbReference>
<dbReference type="InterPro" id="IPR006103">
    <property type="entry name" value="Glyco_hydro_2_cat"/>
</dbReference>
<reference evidence="7 8" key="1">
    <citation type="journal article" date="2022" name="Evol. Bioinform. Online">
        <title>Draft Genome Sequence of Oceanobacillus jordanicus Strain GSFE11, a Halotolerant Plant Growth-Promoting Bacterial Endophyte Isolated From the Jordan Valley.</title>
        <authorList>
            <person name="Alhindi T."/>
            <person name="Albdaiwi R."/>
        </authorList>
    </citation>
    <scope>NUCLEOTIDE SEQUENCE [LARGE SCALE GENOMIC DNA]</scope>
    <source>
        <strain evidence="7 8">GSFE11</strain>
    </source>
</reference>
<evidence type="ECO:0000256" key="2">
    <source>
        <dbReference type="ARBA" id="ARBA00022801"/>
    </source>
</evidence>
<sequence length="592" mass="69117">MKEATMKPGKTYQRTEYPRPQFQRDAWMNLNGKWKFAFDDENTGEQGKWFDEYNYSSEIVVPFTYETKASGIGEEAFHPYVWYNRVFSIPEEEKGKRTVLRFQASDYITKLWVNGSYIGQHTGGNAAFSFDITKAVDSASENELTVKVEDSQSCVQPRGKQRWINENFGCWYVQNTGIWQTVWLEFLEENSLDHVKITPKFDSNSVIFDYTLHGELPRNSRLETVISFNGKQVKQFTAVLDRSTSRFEVDLAADIHEWKVLHWSPEHPNLYDVKFCLYVDDVLKDEVFSYFGMRKISIKDGKVLLNNVPIYQKLLLDQGYWPDTMLTPPSDEAILEDIDKTLAMGYNGVRKHQKIEDDRFLYWCDKKGLLVWSEMAATYEFSDQAVENFTKEWLDIVQQHYNHPSIITWVPFNESWGVPHIFKDKQQQAFTESIYYLTKTLDAERPVIVNDGWEHTVSDIIALHDYEESGKTLYERYKDMDAILQNKIPHNNHRYAFAEGYQYKGQPVMITEYGGIAFQDESGWGYGNQVSTEEEFLKRYKETTDAIKAIPEISGYCYTQTTDVQQEINGLLKENREPKIAMEKIKQVNDAT</sequence>
<protein>
    <submittedName>
        <fullName evidence="7">Glycoside hydrolase family 2</fullName>
    </submittedName>
</protein>
<keyword evidence="3" id="KW-0326">Glycosidase</keyword>
<evidence type="ECO:0000256" key="3">
    <source>
        <dbReference type="ARBA" id="ARBA00023295"/>
    </source>
</evidence>
<dbReference type="SUPFAM" id="SSF49785">
    <property type="entry name" value="Galactose-binding domain-like"/>
    <property type="match status" value="1"/>
</dbReference>
<comment type="caution">
    <text evidence="7">The sequence shown here is derived from an EMBL/GenBank/DDBJ whole genome shotgun (WGS) entry which is preliminary data.</text>
</comment>
<dbReference type="Pfam" id="PF02836">
    <property type="entry name" value="Glyco_hydro_2_C"/>
    <property type="match status" value="1"/>
</dbReference>
<organism evidence="7 8">
    <name type="scientific">Oceanobacillus jordanicus</name>
    <dbReference type="NCBI Taxonomy" id="2867266"/>
    <lineage>
        <taxon>Bacteria</taxon>
        <taxon>Bacillati</taxon>
        <taxon>Bacillota</taxon>
        <taxon>Bacilli</taxon>
        <taxon>Bacillales</taxon>
        <taxon>Bacillaceae</taxon>
        <taxon>Oceanobacillus</taxon>
    </lineage>
</organism>
<dbReference type="PANTHER" id="PTHR42732">
    <property type="entry name" value="BETA-GALACTOSIDASE"/>
    <property type="match status" value="1"/>
</dbReference>
<dbReference type="SUPFAM" id="SSF51445">
    <property type="entry name" value="(Trans)glycosidases"/>
    <property type="match status" value="1"/>
</dbReference>
<proteinExistence type="inferred from homology"/>
<evidence type="ECO:0000313" key="8">
    <source>
        <dbReference type="Proteomes" id="UP001199631"/>
    </source>
</evidence>
<dbReference type="AlphaFoldDB" id="A0AAW5B4C7"/>
<dbReference type="InterPro" id="IPR013783">
    <property type="entry name" value="Ig-like_fold"/>
</dbReference>
<dbReference type="InterPro" id="IPR006104">
    <property type="entry name" value="Glyco_hydro_2_N"/>
</dbReference>
<evidence type="ECO:0000259" key="5">
    <source>
        <dbReference type="Pfam" id="PF02836"/>
    </source>
</evidence>
<dbReference type="PANTHER" id="PTHR42732:SF3">
    <property type="entry name" value="HYDROLASE"/>
    <property type="match status" value="1"/>
</dbReference>
<dbReference type="Gene3D" id="3.20.20.80">
    <property type="entry name" value="Glycosidases"/>
    <property type="match status" value="1"/>
</dbReference>
<dbReference type="SUPFAM" id="SSF49303">
    <property type="entry name" value="beta-Galactosidase/glucuronidase domain"/>
    <property type="match status" value="1"/>
</dbReference>
<feature type="domain" description="Glycoside hydrolase family 2 immunoglobulin-like beta-sandwich" evidence="4">
    <location>
        <begin position="192"/>
        <end position="294"/>
    </location>
</feature>
<feature type="domain" description="Glycosyl hydrolases family 2 sugar binding" evidence="6">
    <location>
        <begin position="29"/>
        <end position="149"/>
    </location>
</feature>
<feature type="domain" description="Glycoside hydrolase family 2 catalytic" evidence="5">
    <location>
        <begin position="329"/>
        <end position="588"/>
    </location>
</feature>
<dbReference type="RefSeq" id="WP_238019764.1">
    <property type="nucleotide sequence ID" value="NZ_JAIFZM010000007.1"/>
</dbReference>
<evidence type="ECO:0000259" key="6">
    <source>
        <dbReference type="Pfam" id="PF02837"/>
    </source>
</evidence>
<dbReference type="Proteomes" id="UP001199631">
    <property type="component" value="Unassembled WGS sequence"/>
</dbReference>
<dbReference type="InterPro" id="IPR036156">
    <property type="entry name" value="Beta-gal/glucu_dom_sf"/>
</dbReference>
<keyword evidence="8" id="KW-1185">Reference proteome</keyword>
<comment type="similarity">
    <text evidence="1">Belongs to the glycosyl hydrolase 2 family.</text>
</comment>
<dbReference type="InterPro" id="IPR008979">
    <property type="entry name" value="Galactose-bd-like_sf"/>
</dbReference>
<dbReference type="EMBL" id="JAIFZM010000007">
    <property type="protein sequence ID" value="MCG3419498.1"/>
    <property type="molecule type" value="Genomic_DNA"/>
</dbReference>
<name>A0AAW5B4C7_9BACI</name>
<gene>
    <name evidence="7" type="ORF">K3T81_10060</name>
</gene>
<dbReference type="GO" id="GO:0005975">
    <property type="term" value="P:carbohydrate metabolic process"/>
    <property type="evidence" value="ECO:0007669"/>
    <property type="project" value="InterPro"/>
</dbReference>
<keyword evidence="2 7" id="KW-0378">Hydrolase</keyword>
<dbReference type="InterPro" id="IPR017853">
    <property type="entry name" value="GH"/>
</dbReference>